<keyword evidence="9" id="KW-1185">Reference proteome</keyword>
<dbReference type="HAMAP" id="MF_00265">
    <property type="entry name" value="VapC_Nob1"/>
    <property type="match status" value="1"/>
</dbReference>
<dbReference type="EMBL" id="CP098502">
    <property type="protein sequence ID" value="UTI64256.1"/>
    <property type="molecule type" value="Genomic_DNA"/>
</dbReference>
<evidence type="ECO:0000256" key="6">
    <source>
        <dbReference type="HAMAP-Rule" id="MF_00265"/>
    </source>
</evidence>
<comment type="cofactor">
    <cofactor evidence="6">
        <name>Mg(2+)</name>
        <dbReference type="ChEBI" id="CHEBI:18420"/>
    </cofactor>
</comment>
<feature type="domain" description="PIN" evidence="7">
    <location>
        <begin position="3"/>
        <end position="122"/>
    </location>
</feature>
<sequence length="145" mass="16172">MAVVLDTSVVLATYDTSFAGHERVSRWIDTLDDELVTTPLIVTELDHQLPRYGGKVAQQALWSDLERGAYNVRWWSTAMAETLVVARERPAIGLADASLLALARLLGTDRIATLDLRHFRRARTVDGTPFILLPQDDHLTSETTT</sequence>
<keyword evidence="2 6" id="KW-0540">Nuclease</keyword>
<dbReference type="SUPFAM" id="SSF88723">
    <property type="entry name" value="PIN domain-like"/>
    <property type="match status" value="1"/>
</dbReference>
<feature type="binding site" evidence="6">
    <location>
        <position position="6"/>
    </location>
    <ligand>
        <name>Mg(2+)</name>
        <dbReference type="ChEBI" id="CHEBI:18420"/>
    </ligand>
</feature>
<evidence type="ECO:0000259" key="7">
    <source>
        <dbReference type="Pfam" id="PF01850"/>
    </source>
</evidence>
<proteinExistence type="inferred from homology"/>
<dbReference type="RefSeq" id="WP_254570966.1">
    <property type="nucleotide sequence ID" value="NZ_CP098502.1"/>
</dbReference>
<keyword evidence="3 6" id="KW-0479">Metal-binding</keyword>
<reference evidence="8 9" key="1">
    <citation type="submission" date="2022-06" db="EMBL/GenBank/DDBJ databases">
        <title>Paraconexibacter antarcticus.</title>
        <authorList>
            <person name="Kim C.S."/>
        </authorList>
    </citation>
    <scope>NUCLEOTIDE SEQUENCE [LARGE SCALE GENOMIC DNA]</scope>
    <source>
        <strain evidence="8 9">02-257</strain>
    </source>
</reference>
<accession>A0ABY5DRG9</accession>
<evidence type="ECO:0000256" key="1">
    <source>
        <dbReference type="ARBA" id="ARBA00022649"/>
    </source>
</evidence>
<evidence type="ECO:0000256" key="2">
    <source>
        <dbReference type="ARBA" id="ARBA00022722"/>
    </source>
</evidence>
<comment type="similarity">
    <text evidence="6">Belongs to the PINc/VapC protein family.</text>
</comment>
<evidence type="ECO:0000256" key="4">
    <source>
        <dbReference type="ARBA" id="ARBA00022801"/>
    </source>
</evidence>
<organism evidence="8 9">
    <name type="scientific">Paraconexibacter antarcticus</name>
    <dbReference type="NCBI Taxonomy" id="2949664"/>
    <lineage>
        <taxon>Bacteria</taxon>
        <taxon>Bacillati</taxon>
        <taxon>Actinomycetota</taxon>
        <taxon>Thermoleophilia</taxon>
        <taxon>Solirubrobacterales</taxon>
        <taxon>Paraconexibacteraceae</taxon>
        <taxon>Paraconexibacter</taxon>
    </lineage>
</organism>
<dbReference type="InterPro" id="IPR002716">
    <property type="entry name" value="PIN_dom"/>
</dbReference>
<evidence type="ECO:0000313" key="8">
    <source>
        <dbReference type="EMBL" id="UTI64256.1"/>
    </source>
</evidence>
<dbReference type="Pfam" id="PF01850">
    <property type="entry name" value="PIN"/>
    <property type="match status" value="1"/>
</dbReference>
<dbReference type="Gene3D" id="3.40.50.1010">
    <property type="entry name" value="5'-nuclease"/>
    <property type="match status" value="1"/>
</dbReference>
<keyword evidence="4 6" id="KW-0378">Hydrolase</keyword>
<name>A0ABY5DRG9_9ACTN</name>
<keyword evidence="1 6" id="KW-1277">Toxin-antitoxin system</keyword>
<evidence type="ECO:0000256" key="3">
    <source>
        <dbReference type="ARBA" id="ARBA00022723"/>
    </source>
</evidence>
<dbReference type="InterPro" id="IPR029060">
    <property type="entry name" value="PIN-like_dom_sf"/>
</dbReference>
<dbReference type="InterPro" id="IPR022907">
    <property type="entry name" value="VapC_family"/>
</dbReference>
<protein>
    <recommendedName>
        <fullName evidence="6">Ribonuclease VapC</fullName>
        <shortName evidence="6">RNase VapC</shortName>
        <ecNumber evidence="6">3.1.-.-</ecNumber>
    </recommendedName>
    <alternativeName>
        <fullName evidence="6">Toxin VapC</fullName>
    </alternativeName>
</protein>
<keyword evidence="5 6" id="KW-0460">Magnesium</keyword>
<keyword evidence="6" id="KW-0800">Toxin</keyword>
<evidence type="ECO:0000256" key="5">
    <source>
        <dbReference type="ARBA" id="ARBA00022842"/>
    </source>
</evidence>
<comment type="function">
    <text evidence="6">Toxic component of a toxin-antitoxin (TA) system. An RNase.</text>
</comment>
<dbReference type="Proteomes" id="UP001056035">
    <property type="component" value="Chromosome"/>
</dbReference>
<evidence type="ECO:0000313" key="9">
    <source>
        <dbReference type="Proteomes" id="UP001056035"/>
    </source>
</evidence>
<gene>
    <name evidence="6" type="primary">vapC</name>
    <name evidence="8" type="ORF">NBH00_23315</name>
</gene>
<feature type="binding site" evidence="6">
    <location>
        <position position="96"/>
    </location>
    <ligand>
        <name>Mg(2+)</name>
        <dbReference type="ChEBI" id="CHEBI:18420"/>
    </ligand>
</feature>
<dbReference type="EC" id="3.1.-.-" evidence="6"/>